<dbReference type="PANTHER" id="PTHR43861:SF1">
    <property type="entry name" value="TRANS-ACONITATE 2-METHYLTRANSFERASE"/>
    <property type="match status" value="1"/>
</dbReference>
<name>A0A9W6VM34_9ACTN</name>
<sequence>MDTSWTLDELAHAGAEHLDPGFVARYETKAGYDRDVLPDVEEDLAELAGLDGTLVDLGAGTGRLAFAAAPRFRRVVAVDVSPAMQEVLRERAAGFPNVECVRAGFLSYEHTGAPADAVCSRNALHQLPDFWKALALERVARILRPGGVLRLRDLVFDFRPEEADEVIARWFDGAAADPTRGYTREDFAEHLRTEHSTFRWLLEPMLEAAGFEIVRTGFRGRIYGAYTCVKR</sequence>
<dbReference type="RefSeq" id="WP_285617016.1">
    <property type="nucleotide sequence ID" value="NZ_BSTJ01000001.1"/>
</dbReference>
<dbReference type="EMBL" id="BSTJ01000001">
    <property type="protein sequence ID" value="GLY72067.1"/>
    <property type="molecule type" value="Genomic_DNA"/>
</dbReference>
<dbReference type="SUPFAM" id="SSF53335">
    <property type="entry name" value="S-adenosyl-L-methionine-dependent methyltransferases"/>
    <property type="match status" value="1"/>
</dbReference>
<dbReference type="AlphaFoldDB" id="A0A9W6VM34"/>
<evidence type="ECO:0000256" key="2">
    <source>
        <dbReference type="ARBA" id="ARBA00022679"/>
    </source>
</evidence>
<keyword evidence="2" id="KW-0808">Transferase</keyword>
<gene>
    <name evidence="4" type="ORF">Airi01_003340</name>
</gene>
<dbReference type="Gene3D" id="3.40.50.150">
    <property type="entry name" value="Vaccinia Virus protein VP39"/>
    <property type="match status" value="1"/>
</dbReference>
<reference evidence="4" key="1">
    <citation type="submission" date="2023-03" db="EMBL/GenBank/DDBJ databases">
        <title>Actinoallomurus iriomotensis NBRC 103681.</title>
        <authorList>
            <person name="Ichikawa N."/>
            <person name="Sato H."/>
            <person name="Tonouchi N."/>
        </authorList>
    </citation>
    <scope>NUCLEOTIDE SEQUENCE</scope>
    <source>
        <strain evidence="4">NBRC 103681</strain>
    </source>
</reference>
<evidence type="ECO:0000313" key="5">
    <source>
        <dbReference type="Proteomes" id="UP001165135"/>
    </source>
</evidence>
<proteinExistence type="predicted"/>
<comment type="caution">
    <text evidence="4">The sequence shown here is derived from an EMBL/GenBank/DDBJ whole genome shotgun (WGS) entry which is preliminary data.</text>
</comment>
<dbReference type="GO" id="GO:0032259">
    <property type="term" value="P:methylation"/>
    <property type="evidence" value="ECO:0007669"/>
    <property type="project" value="UniProtKB-KW"/>
</dbReference>
<evidence type="ECO:0000259" key="3">
    <source>
        <dbReference type="Pfam" id="PF13649"/>
    </source>
</evidence>
<keyword evidence="1" id="KW-0489">Methyltransferase</keyword>
<evidence type="ECO:0000313" key="4">
    <source>
        <dbReference type="EMBL" id="GLY72067.1"/>
    </source>
</evidence>
<organism evidence="4 5">
    <name type="scientific">Actinoallomurus iriomotensis</name>
    <dbReference type="NCBI Taxonomy" id="478107"/>
    <lineage>
        <taxon>Bacteria</taxon>
        <taxon>Bacillati</taxon>
        <taxon>Actinomycetota</taxon>
        <taxon>Actinomycetes</taxon>
        <taxon>Streptosporangiales</taxon>
        <taxon>Thermomonosporaceae</taxon>
        <taxon>Actinoallomurus</taxon>
    </lineage>
</organism>
<dbReference type="InterPro" id="IPR041698">
    <property type="entry name" value="Methyltransf_25"/>
</dbReference>
<evidence type="ECO:0000256" key="1">
    <source>
        <dbReference type="ARBA" id="ARBA00022603"/>
    </source>
</evidence>
<dbReference type="Pfam" id="PF13649">
    <property type="entry name" value="Methyltransf_25"/>
    <property type="match status" value="1"/>
</dbReference>
<dbReference type="Proteomes" id="UP001165135">
    <property type="component" value="Unassembled WGS sequence"/>
</dbReference>
<accession>A0A9W6VM34</accession>
<dbReference type="PANTHER" id="PTHR43861">
    <property type="entry name" value="TRANS-ACONITATE 2-METHYLTRANSFERASE-RELATED"/>
    <property type="match status" value="1"/>
</dbReference>
<protein>
    <recommendedName>
        <fullName evidence="3">Methyltransferase domain-containing protein</fullName>
    </recommendedName>
</protein>
<dbReference type="CDD" id="cd02440">
    <property type="entry name" value="AdoMet_MTases"/>
    <property type="match status" value="1"/>
</dbReference>
<dbReference type="InterPro" id="IPR029063">
    <property type="entry name" value="SAM-dependent_MTases_sf"/>
</dbReference>
<dbReference type="GO" id="GO:0008168">
    <property type="term" value="F:methyltransferase activity"/>
    <property type="evidence" value="ECO:0007669"/>
    <property type="project" value="UniProtKB-KW"/>
</dbReference>
<feature type="domain" description="Methyltransferase" evidence="3">
    <location>
        <begin position="55"/>
        <end position="147"/>
    </location>
</feature>